<dbReference type="EMBL" id="CM000914">
    <property type="protein sequence ID" value="EFG03600.2"/>
    <property type="molecule type" value="Genomic_DNA"/>
</dbReference>
<dbReference type="InterPro" id="IPR050194">
    <property type="entry name" value="Glycosyltransferase_grp1"/>
</dbReference>
<dbReference type="PANTHER" id="PTHR45947">
    <property type="entry name" value="SULFOQUINOVOSYL TRANSFERASE SQD2"/>
    <property type="match status" value="1"/>
</dbReference>
<reference evidence="5 6" key="1">
    <citation type="journal article" date="2010" name="Genome Biol. Evol.">
        <title>The sequence of a 1.8-mb bacterial linear plasmid reveals a rich evolutionary reservoir of secondary metabolic pathways.</title>
        <authorList>
            <person name="Medema M.H."/>
            <person name="Trefzer A."/>
            <person name="Kovalchuk A."/>
            <person name="van den Berg M."/>
            <person name="Mueller U."/>
            <person name="Heijne W."/>
            <person name="Wu L."/>
            <person name="Alam M.T."/>
            <person name="Ronning C.M."/>
            <person name="Nierman W.C."/>
            <person name="Bovenberg R.A.L."/>
            <person name="Breitling R."/>
            <person name="Takano E."/>
        </authorList>
    </citation>
    <scope>NUCLEOTIDE SEQUENCE [LARGE SCALE GENOMIC DNA]</scope>
    <source>
        <strain evidence="6">ATCC 27064 / DSM 738 / JCM 4710 / NBRC 13307 / NCIMB 12785 / NRRL 3585 / VKM Ac-602</strain>
        <plasmid evidence="5">pSCL4</plasmid>
    </source>
</reference>
<feature type="domain" description="Glycosyl transferase family 1" evidence="3">
    <location>
        <begin position="230"/>
        <end position="375"/>
    </location>
</feature>
<accession>D5SI57</accession>
<keyword evidence="2 5" id="KW-0808">Transferase</keyword>
<evidence type="ECO:0000313" key="5">
    <source>
        <dbReference type="EMBL" id="EFG03600.2"/>
    </source>
</evidence>
<protein>
    <submittedName>
        <fullName evidence="5">Putative glycosyltransferase</fullName>
    </submittedName>
</protein>
<keyword evidence="6" id="KW-1185">Reference proteome</keyword>
<evidence type="ECO:0000313" key="6">
    <source>
        <dbReference type="Proteomes" id="UP000002357"/>
    </source>
</evidence>
<feature type="domain" description="Glycosyltransferase subfamily 4-like N-terminal" evidence="4">
    <location>
        <begin position="37"/>
        <end position="211"/>
    </location>
</feature>
<proteinExistence type="predicted"/>
<geneLocation type="plasmid" evidence="5 6">
    <name>pSCL4</name>
</geneLocation>
<dbReference type="Gene3D" id="3.40.50.2000">
    <property type="entry name" value="Glycogen Phosphorylase B"/>
    <property type="match status" value="2"/>
</dbReference>
<keyword evidence="5" id="KW-0614">Plasmid</keyword>
<dbReference type="SUPFAM" id="SSF53756">
    <property type="entry name" value="UDP-Glycosyltransferase/glycogen phosphorylase"/>
    <property type="match status" value="1"/>
</dbReference>
<dbReference type="GO" id="GO:0016758">
    <property type="term" value="F:hexosyltransferase activity"/>
    <property type="evidence" value="ECO:0007669"/>
    <property type="project" value="TreeGrafter"/>
</dbReference>
<evidence type="ECO:0000256" key="1">
    <source>
        <dbReference type="ARBA" id="ARBA00022676"/>
    </source>
</evidence>
<evidence type="ECO:0000256" key="2">
    <source>
        <dbReference type="ARBA" id="ARBA00022679"/>
    </source>
</evidence>
<dbReference type="CDD" id="cd03814">
    <property type="entry name" value="GT4-like"/>
    <property type="match status" value="1"/>
</dbReference>
<dbReference type="AlphaFoldDB" id="D5SI57"/>
<dbReference type="InterPro" id="IPR028098">
    <property type="entry name" value="Glyco_trans_4-like_N"/>
</dbReference>
<dbReference type="Pfam" id="PF00534">
    <property type="entry name" value="Glycos_transf_1"/>
    <property type="match status" value="1"/>
</dbReference>
<keyword evidence="1" id="KW-0328">Glycosyltransferase</keyword>
<dbReference type="Pfam" id="PF13439">
    <property type="entry name" value="Glyco_transf_4"/>
    <property type="match status" value="1"/>
</dbReference>
<dbReference type="PANTHER" id="PTHR45947:SF3">
    <property type="entry name" value="SULFOQUINOVOSYL TRANSFERASE SQD2"/>
    <property type="match status" value="1"/>
</dbReference>
<organism evidence="5 6">
    <name type="scientific">Streptomyces clavuligerus</name>
    <dbReference type="NCBI Taxonomy" id="1901"/>
    <lineage>
        <taxon>Bacteria</taxon>
        <taxon>Bacillati</taxon>
        <taxon>Actinomycetota</taxon>
        <taxon>Actinomycetes</taxon>
        <taxon>Kitasatosporales</taxon>
        <taxon>Streptomycetaceae</taxon>
        <taxon>Streptomyces</taxon>
    </lineage>
</organism>
<dbReference type="eggNOG" id="COG0438">
    <property type="taxonomic scope" value="Bacteria"/>
</dbReference>
<dbReference type="InterPro" id="IPR001296">
    <property type="entry name" value="Glyco_trans_1"/>
</dbReference>
<gene>
    <name evidence="5" type="ORF">SCLAV_p0109</name>
</gene>
<dbReference type="GO" id="GO:1901137">
    <property type="term" value="P:carbohydrate derivative biosynthetic process"/>
    <property type="evidence" value="ECO:0007669"/>
    <property type="project" value="UniProtKB-ARBA"/>
</dbReference>
<dbReference type="Proteomes" id="UP000002357">
    <property type="component" value="Plasmid pSCL4"/>
</dbReference>
<evidence type="ECO:0000259" key="3">
    <source>
        <dbReference type="Pfam" id="PF00534"/>
    </source>
</evidence>
<name>D5SI57_STRCL</name>
<evidence type="ECO:0000259" key="4">
    <source>
        <dbReference type="Pfam" id="PF13439"/>
    </source>
</evidence>
<sequence>MTGALDEREPAAVDAPARGGGQLRVVVVAESFAPQLNGVAHSVLRVAEHLRARGHVPLVVAPAPGATGGEGASPQGERPYGYEVVRVPSVPLPGYPEVRVALPGRRVADAIARHRPHVVHLAGPLALGAAGGAAAGRAGVPVVAVFQTDLAAYARTYLPVARAAGARLAWWWLRRVHTAAARTLAPSRASLDALRDQGVPRLHLWPRGVDCVRFHPRHRDEALRRRLGPGQVLVGYVGRLAVEKRVEHLAQVARIPGVRLVVVGDGPCRARLEAALPHAVFLGRRTGHDLARLYASFDVFAHAGPYETFGQTLQEAMASGLPVVAPAAGGPLDLVRPERTGFLVPPHDEGGLRQAVERLADSGALRTAFGRAGRADVVERSWEAVGDRLIDHYRRAIVETGGFAGP</sequence>